<keyword evidence="6" id="KW-1185">Reference proteome</keyword>
<dbReference type="Proteomes" id="UP001153069">
    <property type="component" value="Unassembled WGS sequence"/>
</dbReference>
<dbReference type="PANTHER" id="PTHR45641">
    <property type="entry name" value="TETRATRICOPEPTIDE REPEAT PROTEIN (AFU_ORTHOLOGUE AFUA_6G03870)"/>
    <property type="match status" value="1"/>
</dbReference>
<organism evidence="5 6">
    <name type="scientific">Seminavis robusta</name>
    <dbReference type="NCBI Taxonomy" id="568900"/>
    <lineage>
        <taxon>Eukaryota</taxon>
        <taxon>Sar</taxon>
        <taxon>Stramenopiles</taxon>
        <taxon>Ochrophyta</taxon>
        <taxon>Bacillariophyta</taxon>
        <taxon>Bacillariophyceae</taxon>
        <taxon>Bacillariophycidae</taxon>
        <taxon>Naviculales</taxon>
        <taxon>Naviculaceae</taxon>
        <taxon>Seminavis</taxon>
    </lineage>
</organism>
<dbReference type="EMBL" id="CAICTM010001912">
    <property type="protein sequence ID" value="CAB9526934.1"/>
    <property type="molecule type" value="Genomic_DNA"/>
</dbReference>
<dbReference type="OrthoDB" id="413723at2759"/>
<evidence type="ECO:0000313" key="6">
    <source>
        <dbReference type="Proteomes" id="UP001153069"/>
    </source>
</evidence>
<dbReference type="InterPro" id="IPR019734">
    <property type="entry name" value="TPR_rpt"/>
</dbReference>
<feature type="region of interest" description="Disordered" evidence="4">
    <location>
        <begin position="1"/>
        <end position="51"/>
    </location>
</feature>
<dbReference type="Gene3D" id="1.25.40.10">
    <property type="entry name" value="Tetratricopeptide repeat domain"/>
    <property type="match status" value="2"/>
</dbReference>
<evidence type="ECO:0000256" key="2">
    <source>
        <dbReference type="ARBA" id="ARBA00022803"/>
    </source>
</evidence>
<dbReference type="SUPFAM" id="SSF48452">
    <property type="entry name" value="TPR-like"/>
    <property type="match status" value="2"/>
</dbReference>
<name>A0A9N8EXN2_9STRA</name>
<evidence type="ECO:0000256" key="3">
    <source>
        <dbReference type="PROSITE-ProRule" id="PRU00339"/>
    </source>
</evidence>
<dbReference type="SMART" id="SM00028">
    <property type="entry name" value="TPR"/>
    <property type="match status" value="6"/>
</dbReference>
<keyword evidence="2 3" id="KW-0802">TPR repeat</keyword>
<feature type="compositionally biased region" description="Basic and acidic residues" evidence="4">
    <location>
        <begin position="1"/>
        <end position="19"/>
    </location>
</feature>
<evidence type="ECO:0000256" key="4">
    <source>
        <dbReference type="SAM" id="MobiDB-lite"/>
    </source>
</evidence>
<dbReference type="PROSITE" id="PS50005">
    <property type="entry name" value="TPR"/>
    <property type="match status" value="2"/>
</dbReference>
<dbReference type="InterPro" id="IPR011990">
    <property type="entry name" value="TPR-like_helical_dom_sf"/>
</dbReference>
<evidence type="ECO:0000313" key="5">
    <source>
        <dbReference type="EMBL" id="CAB9526934.1"/>
    </source>
</evidence>
<dbReference type="Pfam" id="PF13424">
    <property type="entry name" value="TPR_12"/>
    <property type="match status" value="2"/>
</dbReference>
<protein>
    <submittedName>
        <fullName evidence="5">Kinesin light chain</fullName>
    </submittedName>
</protein>
<evidence type="ECO:0000256" key="1">
    <source>
        <dbReference type="ARBA" id="ARBA00022737"/>
    </source>
</evidence>
<proteinExistence type="predicted"/>
<sequence>MADPADTRDRNEVPSHDTPDTVMHASNHHSKRGFSEGSHHTSSGNDSPAMIGQDIRPLKRARVTTAQHNETCTANNAVRCASGTEDNGVTSTEEDPIGTLKTKAALLRDQQKFGEARDVLEQVLPLVTGQALMETLTDLGSLCADFGDLDSSMNYHNLALNMYLDQSNSQAACAPCYGNLAIVNLRHVAAIYLRFNRCQEALLCYTFIYKIQQETVRAPLQEMASTLSCIGLMHYLMERFPEALRFYQEELRLRLQLHDGDMEHEDVAIALNSIGIVYFQLENLDQARQSFQSCLQIRQRLLGDGCSFNKTDDDDAHASSSPSKMTSDPHCCCYDLAMVYFNLAAIAMKQSDDDQAARLYHRSMELKKAVFGPHHPEIAVDYQYLGQLFLDHGDSQTAIEYYTEAHKVVQILGNSAAGDNGNQQAKSAAQKLLVIIGNIHLLDANVQGMMSSFQQAARLETSEDSGREFMEQVRVFGYHLYSISRMHPPCAAEA</sequence>
<dbReference type="PANTHER" id="PTHR45641:SF19">
    <property type="entry name" value="NEPHROCYSTIN-3"/>
    <property type="match status" value="1"/>
</dbReference>
<comment type="caution">
    <text evidence="5">The sequence shown here is derived from an EMBL/GenBank/DDBJ whole genome shotgun (WGS) entry which is preliminary data.</text>
</comment>
<keyword evidence="1" id="KW-0677">Repeat</keyword>
<feature type="repeat" description="TPR" evidence="3">
    <location>
        <begin position="337"/>
        <end position="370"/>
    </location>
</feature>
<reference evidence="5" key="1">
    <citation type="submission" date="2020-06" db="EMBL/GenBank/DDBJ databases">
        <authorList>
            <consortium name="Plant Systems Biology data submission"/>
        </authorList>
    </citation>
    <scope>NUCLEOTIDE SEQUENCE</scope>
    <source>
        <strain evidence="5">D6</strain>
    </source>
</reference>
<gene>
    <name evidence="5" type="ORF">SEMRO_1914_G305080.1</name>
</gene>
<feature type="repeat" description="TPR" evidence="3">
    <location>
        <begin position="268"/>
        <end position="301"/>
    </location>
</feature>
<dbReference type="AlphaFoldDB" id="A0A9N8EXN2"/>
<accession>A0A9N8EXN2</accession>